<keyword evidence="3" id="KW-1185">Reference proteome</keyword>
<dbReference type="EMBL" id="QJKJ01000289">
    <property type="protein sequence ID" value="RDY13384.1"/>
    <property type="molecule type" value="Genomic_DNA"/>
</dbReference>
<feature type="non-terminal residue" evidence="2">
    <location>
        <position position="1"/>
    </location>
</feature>
<reference evidence="2" key="1">
    <citation type="submission" date="2018-05" db="EMBL/GenBank/DDBJ databases">
        <title>Draft genome of Mucuna pruriens seed.</title>
        <authorList>
            <person name="Nnadi N.E."/>
            <person name="Vos R."/>
            <person name="Hasami M.H."/>
            <person name="Devisetty U.K."/>
            <person name="Aguiy J.C."/>
        </authorList>
    </citation>
    <scope>NUCLEOTIDE SEQUENCE [LARGE SCALE GENOMIC DNA]</scope>
    <source>
        <strain evidence="2">JCA_2017</strain>
    </source>
</reference>
<evidence type="ECO:0000313" key="2">
    <source>
        <dbReference type="EMBL" id="RDY13384.1"/>
    </source>
</evidence>
<dbReference type="Proteomes" id="UP000257109">
    <property type="component" value="Unassembled WGS sequence"/>
</dbReference>
<proteinExistence type="predicted"/>
<feature type="compositionally biased region" description="Acidic residues" evidence="1">
    <location>
        <begin position="216"/>
        <end position="225"/>
    </location>
</feature>
<name>A0A371IEG9_MUCPR</name>
<dbReference type="AlphaFoldDB" id="A0A371IEG9"/>
<gene>
    <name evidence="2" type="ORF">CR513_01715</name>
</gene>
<sequence>MRSYLELQISKLDNLGSLGKLRQRPTTSLFWSQPSSTLCNVKGPCEVVASTSMLLGLSLYTLAQILGPWLVGFGLQILMTQPAILGNSRKHYSRLFGSSHALAFATKSKQRSSRSWELYFHCLTSVNYYPLIRFTRWCETSQNPLYCSQLSVIMAEDKVITLGPNELPNLVSSYRLDGHNYLQWAQYIRTTLKGHKKLSHIEGNGPPRDDPKFEAWDDEDSLIMT</sequence>
<evidence type="ECO:0008006" key="4">
    <source>
        <dbReference type="Google" id="ProtNLM"/>
    </source>
</evidence>
<evidence type="ECO:0000256" key="1">
    <source>
        <dbReference type="SAM" id="MobiDB-lite"/>
    </source>
</evidence>
<comment type="caution">
    <text evidence="2">The sequence shown here is derived from an EMBL/GenBank/DDBJ whole genome shotgun (WGS) entry which is preliminary data.</text>
</comment>
<accession>A0A371IEG9</accession>
<dbReference type="OrthoDB" id="1746033at2759"/>
<feature type="region of interest" description="Disordered" evidence="1">
    <location>
        <begin position="199"/>
        <end position="225"/>
    </location>
</feature>
<evidence type="ECO:0000313" key="3">
    <source>
        <dbReference type="Proteomes" id="UP000257109"/>
    </source>
</evidence>
<organism evidence="2 3">
    <name type="scientific">Mucuna pruriens</name>
    <name type="common">Velvet bean</name>
    <name type="synonym">Dolichos pruriens</name>
    <dbReference type="NCBI Taxonomy" id="157652"/>
    <lineage>
        <taxon>Eukaryota</taxon>
        <taxon>Viridiplantae</taxon>
        <taxon>Streptophyta</taxon>
        <taxon>Embryophyta</taxon>
        <taxon>Tracheophyta</taxon>
        <taxon>Spermatophyta</taxon>
        <taxon>Magnoliopsida</taxon>
        <taxon>eudicotyledons</taxon>
        <taxon>Gunneridae</taxon>
        <taxon>Pentapetalae</taxon>
        <taxon>rosids</taxon>
        <taxon>fabids</taxon>
        <taxon>Fabales</taxon>
        <taxon>Fabaceae</taxon>
        <taxon>Papilionoideae</taxon>
        <taxon>50 kb inversion clade</taxon>
        <taxon>NPAAA clade</taxon>
        <taxon>indigoferoid/millettioid clade</taxon>
        <taxon>Phaseoleae</taxon>
        <taxon>Mucuna</taxon>
    </lineage>
</organism>
<protein>
    <recommendedName>
        <fullName evidence="4">Retrotransposon Copia-like N-terminal domain-containing protein</fullName>
    </recommendedName>
</protein>